<organism evidence="1 2">
    <name type="scientific">Brevibacillus laterosporus</name>
    <name type="common">Bacillus laterosporus</name>
    <dbReference type="NCBI Taxonomy" id="1465"/>
    <lineage>
        <taxon>Bacteria</taxon>
        <taxon>Bacillati</taxon>
        <taxon>Bacillota</taxon>
        <taxon>Bacilli</taxon>
        <taxon>Bacillales</taxon>
        <taxon>Paenibacillaceae</taxon>
        <taxon>Brevibacillus</taxon>
    </lineage>
</organism>
<protein>
    <submittedName>
        <fullName evidence="1">Uncharacterized protein</fullName>
    </submittedName>
</protein>
<reference evidence="1 2" key="1">
    <citation type="submission" date="2018-11" db="EMBL/GenBank/DDBJ databases">
        <title>Phylogenetic determinants of toxin gene distribution in genomes of Brevibacillus laterosporus.</title>
        <authorList>
            <person name="Glare T.R."/>
            <person name="Durrant A."/>
            <person name="Berry C."/>
            <person name="Palma L."/>
            <person name="Ormskirk M."/>
            <person name="Cox M.O."/>
        </authorList>
    </citation>
    <scope>NUCLEOTIDE SEQUENCE [LARGE SCALE GENOMIC DNA]</scope>
    <source>
        <strain evidence="1 2">1821L</strain>
    </source>
</reference>
<evidence type="ECO:0000313" key="2">
    <source>
        <dbReference type="Proteomes" id="UP000319432"/>
    </source>
</evidence>
<keyword evidence="2" id="KW-1185">Reference proteome</keyword>
<gene>
    <name evidence="1" type="ORF">EEL30_11670</name>
</gene>
<accession>A0A518V7C9</accession>
<proteinExistence type="predicted"/>
<name>A0A518V7C9_BRELA</name>
<dbReference type="AlphaFoldDB" id="A0A518V7C9"/>
<dbReference type="EMBL" id="CP033464">
    <property type="protein sequence ID" value="QDX92906.1"/>
    <property type="molecule type" value="Genomic_DNA"/>
</dbReference>
<evidence type="ECO:0000313" key="1">
    <source>
        <dbReference type="EMBL" id="QDX92906.1"/>
    </source>
</evidence>
<sequence length="240" mass="26417">MKMNSIGKIAGVTTVFALVVSANVITAKQSDESEIQVLKDAVGGSVLSNMPGEVWVTDEEEKKQIQFLEENLEPDKKVGKSQNVDALAPRYDVENNPILIGKNWNKDDCGKNAWTTYARHTIGDKDSASGDGDYLTTYGEASWYNSNGNIALPYRNGSSNTGQNTVDVKNGVTFSVRDINSNKSMTVKRTDFGPNQCPNSRYTKVIVDLDTSTFKDLHGNTSDGVFYSRTWVPLTNWNPS</sequence>
<dbReference type="OrthoDB" id="2633585at2"/>
<dbReference type="Proteomes" id="UP000319432">
    <property type="component" value="Chromosome"/>
</dbReference>